<dbReference type="PROSITE" id="PS50069">
    <property type="entry name" value="CULLIN_2"/>
    <property type="match status" value="1"/>
</dbReference>
<dbReference type="EMBL" id="PUHR01000066">
    <property type="protein sequence ID" value="KAG0668476.1"/>
    <property type="molecule type" value="Genomic_DNA"/>
</dbReference>
<dbReference type="SUPFAM" id="SSF75632">
    <property type="entry name" value="Cullin homology domain"/>
    <property type="match status" value="1"/>
</dbReference>
<proteinExistence type="inferred from homology"/>
<accession>A0A9P7BB10</accession>
<keyword evidence="5" id="KW-1185">Reference proteome</keyword>
<evidence type="ECO:0000259" key="3">
    <source>
        <dbReference type="PROSITE" id="PS50069"/>
    </source>
</evidence>
<dbReference type="InterPro" id="IPR016024">
    <property type="entry name" value="ARM-type_fold"/>
</dbReference>
<dbReference type="GO" id="GO:0070979">
    <property type="term" value="P:protein K11-linked ubiquitination"/>
    <property type="evidence" value="ECO:0007669"/>
    <property type="project" value="TreeGrafter"/>
</dbReference>
<feature type="domain" description="Cullin family profile" evidence="3">
    <location>
        <begin position="493"/>
        <end position="749"/>
    </location>
</feature>
<dbReference type="GO" id="GO:0007091">
    <property type="term" value="P:metaphase/anaphase transition of mitotic cell cycle"/>
    <property type="evidence" value="ECO:0007669"/>
    <property type="project" value="TreeGrafter"/>
</dbReference>
<evidence type="ECO:0000256" key="2">
    <source>
        <dbReference type="SAM" id="MobiDB-lite"/>
    </source>
</evidence>
<dbReference type="InterPro" id="IPR036317">
    <property type="entry name" value="Cullin_homology_sf"/>
</dbReference>
<evidence type="ECO:0000313" key="5">
    <source>
        <dbReference type="Proteomes" id="UP000750334"/>
    </source>
</evidence>
<dbReference type="SUPFAM" id="SSF48371">
    <property type="entry name" value="ARM repeat"/>
    <property type="match status" value="1"/>
</dbReference>
<dbReference type="InterPro" id="IPR016158">
    <property type="entry name" value="Cullin_homology"/>
</dbReference>
<dbReference type="Gene3D" id="3.30.230.130">
    <property type="entry name" value="Cullin, Chain C, Domain 2"/>
    <property type="match status" value="1"/>
</dbReference>
<sequence>MMGIEQLLHSYVPQDHSDDLDILLTWLSPQGHLNRPPSLRVKQSIRLISEVQSKEFWRLLNDYYINIVRSKYIALIRIVGNETPLNFNSILTMEKQLSFPCTYIMTFQQEFMQVLNALRHYLVDNYPLFRKAIIFNIKQLSLNDDLDLIGSYVDWLDSSHAPRLNSKDIVLDLIVERIYLMCEENMTGIWTKRYLVMETFNKFIETYWTHFAKLLNCPEDDHDLTTTVFNCFENTFIKIRTKEIYDIFIKFYPESRPTILELKKTLRNNKNHVKNYNMIVQQYLKKFNKSILNPSITTVNALLAYIKSIECFLLLDPTGKYLKPFKIFVRPHLQKRKDLINIILYSILDLQVDEFHELGIKYIKDINKLSQQLLETNNNSFENIRRTDQIYNEQKRNSTDYVNQRDVLITLNNDNSDMMSKDNTLIYANVLKEFLIWVPETTTIADDNNASNDPLNDTSMMENETNGNISVMSNSIIHDGTSINGSTYNLLDVLLGLCESKELFISEFLQILTQKLLDLQSYRLDSKWMKCLRLIRDKYSTTSSNMIPEEETGLFGGNEEANRDSNNNNGMNMEGSNGRSSEMNDFTTNLNKIDVMLNDIKFSERLCRKINQRHMIEHDPELKVFPKFISPSYWEPDNIPIESKIDATSELPKYHYNDHLQNEILKYAYEFSKIEPNKALRLCKGKGSVKIEIELEGQKPLNLTITVPQYSVIAAFSDNPNLKGHTIDELITTTHITKEEIQPILDFWINKNVLLYDKDTGRYVSNEIPLPEST</sequence>
<dbReference type="PANTHER" id="PTHR45957:SF1">
    <property type="entry name" value="ANAPHASE-PROMOTING COMPLEX SUBUNIT 2"/>
    <property type="match status" value="1"/>
</dbReference>
<dbReference type="OrthoDB" id="5581181at2759"/>
<dbReference type="GO" id="GO:0005680">
    <property type="term" value="C:anaphase-promoting complex"/>
    <property type="evidence" value="ECO:0007669"/>
    <property type="project" value="TreeGrafter"/>
</dbReference>
<protein>
    <recommendedName>
        <fullName evidence="3">Cullin family profile domain-containing protein</fullName>
    </recommendedName>
</protein>
<dbReference type="Pfam" id="PF25773">
    <property type="entry name" value="TPR_ANAPC2"/>
    <property type="match status" value="1"/>
</dbReference>
<evidence type="ECO:0000313" key="4">
    <source>
        <dbReference type="EMBL" id="KAG0668476.1"/>
    </source>
</evidence>
<dbReference type="InterPro" id="IPR044554">
    <property type="entry name" value="ANAPC2"/>
</dbReference>
<reference evidence="4 5" key="1">
    <citation type="submission" date="2020-11" db="EMBL/GenBank/DDBJ databases">
        <title>Kefir isolates.</title>
        <authorList>
            <person name="Marcisauskas S."/>
            <person name="Kim Y."/>
            <person name="Blasche S."/>
        </authorList>
    </citation>
    <scope>NUCLEOTIDE SEQUENCE [LARGE SCALE GENOMIC DNA]</scope>
    <source>
        <strain evidence="4 5">OG2</strain>
    </source>
</reference>
<dbReference type="AlphaFoldDB" id="A0A9P7BB10"/>
<dbReference type="PANTHER" id="PTHR45957">
    <property type="entry name" value="ANAPHASE-PROMOTING COMPLEX SUBUNIT 2"/>
    <property type="match status" value="1"/>
</dbReference>
<feature type="region of interest" description="Disordered" evidence="2">
    <location>
        <begin position="547"/>
        <end position="580"/>
    </location>
</feature>
<organism evidence="4 5">
    <name type="scientific">Maudiozyma exigua</name>
    <name type="common">Yeast</name>
    <name type="synonym">Kazachstania exigua</name>
    <dbReference type="NCBI Taxonomy" id="34358"/>
    <lineage>
        <taxon>Eukaryota</taxon>
        <taxon>Fungi</taxon>
        <taxon>Dikarya</taxon>
        <taxon>Ascomycota</taxon>
        <taxon>Saccharomycotina</taxon>
        <taxon>Saccharomycetes</taxon>
        <taxon>Saccharomycetales</taxon>
        <taxon>Saccharomycetaceae</taxon>
        <taxon>Maudiozyma</taxon>
    </lineage>
</organism>
<dbReference type="InterPro" id="IPR057975">
    <property type="entry name" value="TPR_ANAPC2"/>
</dbReference>
<dbReference type="Proteomes" id="UP000750334">
    <property type="component" value="Unassembled WGS sequence"/>
</dbReference>
<comment type="caution">
    <text evidence="4">The sequence shown here is derived from an EMBL/GenBank/DDBJ whole genome shotgun (WGS) entry which is preliminary data.</text>
</comment>
<comment type="similarity">
    <text evidence="1">Belongs to the cullin family.</text>
</comment>
<evidence type="ECO:0000256" key="1">
    <source>
        <dbReference type="PROSITE-ProRule" id="PRU00330"/>
    </source>
</evidence>
<feature type="compositionally biased region" description="Low complexity" evidence="2">
    <location>
        <begin position="564"/>
        <end position="580"/>
    </location>
</feature>
<name>A0A9P7BB10_MAUEX</name>
<gene>
    <name evidence="4" type="ORF">C6P45_004636</name>
</gene>